<keyword evidence="4" id="KW-1185">Reference proteome</keyword>
<organism evidence="3">
    <name type="scientific">Mucor ambiguus</name>
    <dbReference type="NCBI Taxonomy" id="91626"/>
    <lineage>
        <taxon>Eukaryota</taxon>
        <taxon>Fungi</taxon>
        <taxon>Fungi incertae sedis</taxon>
        <taxon>Mucoromycota</taxon>
        <taxon>Mucoromycotina</taxon>
        <taxon>Mucoromycetes</taxon>
        <taxon>Mucorales</taxon>
        <taxon>Mucorineae</taxon>
        <taxon>Mucoraceae</taxon>
        <taxon>Mucor</taxon>
    </lineage>
</organism>
<accession>A0A0C9MN87</accession>
<name>A0A0C9MN87_9FUNG</name>
<feature type="compositionally biased region" description="Polar residues" evidence="2">
    <location>
        <begin position="193"/>
        <end position="203"/>
    </location>
</feature>
<protein>
    <submittedName>
        <fullName evidence="3">Uncharacterized protein</fullName>
    </submittedName>
</protein>
<dbReference type="Proteomes" id="UP000053815">
    <property type="component" value="Unassembled WGS sequence"/>
</dbReference>
<proteinExistence type="predicted"/>
<feature type="region of interest" description="Disordered" evidence="2">
    <location>
        <begin position="168"/>
        <end position="226"/>
    </location>
</feature>
<evidence type="ECO:0000256" key="1">
    <source>
        <dbReference type="SAM" id="Coils"/>
    </source>
</evidence>
<feature type="compositionally biased region" description="Low complexity" evidence="2">
    <location>
        <begin position="64"/>
        <end position="82"/>
    </location>
</feature>
<gene>
    <name evidence="3" type="ORF">MAM1_0233d08464</name>
</gene>
<dbReference type="STRING" id="91626.A0A0C9MN87"/>
<dbReference type="EMBL" id="DF836522">
    <property type="protein sequence ID" value="GAN08944.1"/>
    <property type="molecule type" value="Genomic_DNA"/>
</dbReference>
<feature type="coiled-coil region" evidence="1">
    <location>
        <begin position="5"/>
        <end position="32"/>
    </location>
</feature>
<dbReference type="OrthoDB" id="2280493at2759"/>
<evidence type="ECO:0000313" key="3">
    <source>
        <dbReference type="EMBL" id="GAN08944.1"/>
    </source>
</evidence>
<feature type="region of interest" description="Disordered" evidence="2">
    <location>
        <begin position="64"/>
        <end position="83"/>
    </location>
</feature>
<evidence type="ECO:0000313" key="4">
    <source>
        <dbReference type="Proteomes" id="UP000053815"/>
    </source>
</evidence>
<dbReference type="AlphaFoldDB" id="A0A0C9MN87"/>
<evidence type="ECO:0000256" key="2">
    <source>
        <dbReference type="SAM" id="MobiDB-lite"/>
    </source>
</evidence>
<reference evidence="3" key="1">
    <citation type="submission" date="2014-09" db="EMBL/GenBank/DDBJ databases">
        <title>Draft genome sequence of an oleaginous Mucoromycotina fungus Mucor ambiguus NBRC6742.</title>
        <authorList>
            <person name="Takeda I."/>
            <person name="Yamane N."/>
            <person name="Morita T."/>
            <person name="Tamano K."/>
            <person name="Machida M."/>
            <person name="Baker S."/>
            <person name="Koike H."/>
        </authorList>
    </citation>
    <scope>NUCLEOTIDE SEQUENCE</scope>
    <source>
        <strain evidence="3">NBRC 6742</strain>
    </source>
</reference>
<keyword evidence="1" id="KW-0175">Coiled coil</keyword>
<sequence length="226" mass="24265">MDGTLSKYDESLQALEKERKSLELVMKKMGAEWEESGAGIGWLGDIMSNASSSDQHDNIVNAATSSSSASSYSAPNSSSSSSLKKQNLPLFHMMQTNVGPSHDYLQTLLNVNDELLAQSLASSASIVGEIGPDASSALSNTREYTISISPPPLSSNIDSINAFTVQQQQQQQLISPPLTEQDHQTAESMHSLLYSQQQSQDASKSVLPPSAQLSQLITPPITPPEE</sequence>